<dbReference type="EMBL" id="LCNT01000005">
    <property type="protein sequence ID" value="KKU61028.1"/>
    <property type="molecule type" value="Genomic_DNA"/>
</dbReference>
<dbReference type="GO" id="GO:0008725">
    <property type="term" value="F:DNA-3-methyladenine glycosylase activity"/>
    <property type="evidence" value="ECO:0007669"/>
    <property type="project" value="TreeGrafter"/>
</dbReference>
<dbReference type="InterPro" id="IPR051912">
    <property type="entry name" value="Alkylbase_DNA_Glycosylase/TA"/>
</dbReference>
<evidence type="ECO:0000313" key="8">
    <source>
        <dbReference type="Proteomes" id="UP000033860"/>
    </source>
</evidence>
<keyword evidence="5" id="KW-0234">DNA repair</keyword>
<organism evidence="7 8">
    <name type="scientific">Candidatus Beckwithbacteria bacterium GW2011_GWB1_47_15</name>
    <dbReference type="NCBI Taxonomy" id="1618371"/>
    <lineage>
        <taxon>Bacteria</taxon>
        <taxon>Candidatus Beckwithiibacteriota</taxon>
    </lineage>
</organism>
<reference evidence="7 8" key="1">
    <citation type="journal article" date="2015" name="Nature">
        <title>rRNA introns, odd ribosomes, and small enigmatic genomes across a large radiation of phyla.</title>
        <authorList>
            <person name="Brown C.T."/>
            <person name="Hug L.A."/>
            <person name="Thomas B.C."/>
            <person name="Sharon I."/>
            <person name="Castelle C.J."/>
            <person name="Singh A."/>
            <person name="Wilkins M.J."/>
            <person name="Williams K.H."/>
            <person name="Banfield J.F."/>
        </authorList>
    </citation>
    <scope>NUCLEOTIDE SEQUENCE [LARGE SCALE GENOMIC DNA]</scope>
</reference>
<proteinExistence type="inferred from homology"/>
<dbReference type="Gene3D" id="1.10.1670.40">
    <property type="match status" value="1"/>
</dbReference>
<keyword evidence="4" id="KW-0227">DNA damage</keyword>
<gene>
    <name evidence="7" type="ORF">UX85_C0005G0066</name>
</gene>
<comment type="catalytic activity">
    <reaction evidence="1">
        <text>Hydrolysis of alkylated DNA, releasing 3-methyladenine, 3-methylguanine, 7-methylguanine and 7-methyladenine.</text>
        <dbReference type="EC" id="3.2.2.21"/>
    </reaction>
</comment>
<protein>
    <recommendedName>
        <fullName evidence="3">DNA-3-methyladenine glycosylase II</fullName>
        <ecNumber evidence="3">3.2.2.21</ecNumber>
    </recommendedName>
</protein>
<dbReference type="InterPro" id="IPR011257">
    <property type="entry name" value="DNA_glycosylase"/>
</dbReference>
<dbReference type="InterPro" id="IPR003265">
    <property type="entry name" value="HhH-GPD_domain"/>
</dbReference>
<dbReference type="CDD" id="cd00056">
    <property type="entry name" value="ENDO3c"/>
    <property type="match status" value="1"/>
</dbReference>
<dbReference type="GO" id="GO:0032993">
    <property type="term" value="C:protein-DNA complex"/>
    <property type="evidence" value="ECO:0007669"/>
    <property type="project" value="TreeGrafter"/>
</dbReference>
<dbReference type="GO" id="GO:0032131">
    <property type="term" value="F:alkylated DNA binding"/>
    <property type="evidence" value="ECO:0007669"/>
    <property type="project" value="TreeGrafter"/>
</dbReference>
<dbReference type="AlphaFoldDB" id="A0A0G1U3W8"/>
<dbReference type="FunFam" id="1.10.340.30:FF:000004">
    <property type="entry name" value="DNA-3-methyladenine glycosylase II"/>
    <property type="match status" value="1"/>
</dbReference>
<dbReference type="PANTHER" id="PTHR43003">
    <property type="entry name" value="DNA-3-METHYLADENINE GLYCOSYLASE"/>
    <property type="match status" value="1"/>
</dbReference>
<dbReference type="GO" id="GO:0043916">
    <property type="term" value="F:DNA-7-methylguanine glycosylase activity"/>
    <property type="evidence" value="ECO:0007669"/>
    <property type="project" value="TreeGrafter"/>
</dbReference>
<dbReference type="Proteomes" id="UP000033860">
    <property type="component" value="Unassembled WGS sequence"/>
</dbReference>
<evidence type="ECO:0000256" key="4">
    <source>
        <dbReference type="ARBA" id="ARBA00022763"/>
    </source>
</evidence>
<comment type="caution">
    <text evidence="7">The sequence shown here is derived from an EMBL/GenBank/DDBJ whole genome shotgun (WGS) entry which is preliminary data.</text>
</comment>
<feature type="domain" description="HhH-GPD" evidence="6">
    <location>
        <begin position="52"/>
        <end position="205"/>
    </location>
</feature>
<dbReference type="GO" id="GO:0005737">
    <property type="term" value="C:cytoplasm"/>
    <property type="evidence" value="ECO:0007669"/>
    <property type="project" value="TreeGrafter"/>
</dbReference>
<dbReference type="GO" id="GO:0006307">
    <property type="term" value="P:DNA alkylation repair"/>
    <property type="evidence" value="ECO:0007669"/>
    <property type="project" value="TreeGrafter"/>
</dbReference>
<evidence type="ECO:0000256" key="1">
    <source>
        <dbReference type="ARBA" id="ARBA00000086"/>
    </source>
</evidence>
<name>A0A0G1U3W8_9BACT</name>
<evidence type="ECO:0000256" key="3">
    <source>
        <dbReference type="ARBA" id="ARBA00012000"/>
    </source>
</evidence>
<evidence type="ECO:0000256" key="5">
    <source>
        <dbReference type="ARBA" id="ARBA00023204"/>
    </source>
</evidence>
<evidence type="ECO:0000313" key="7">
    <source>
        <dbReference type="EMBL" id="KKU61028.1"/>
    </source>
</evidence>
<dbReference type="SUPFAM" id="SSF48150">
    <property type="entry name" value="DNA-glycosylase"/>
    <property type="match status" value="1"/>
</dbReference>
<dbReference type="PANTHER" id="PTHR43003:SF5">
    <property type="entry name" value="DNA-3-METHYLADENINE GLYCOSYLASE"/>
    <property type="match status" value="1"/>
</dbReference>
<evidence type="ECO:0000256" key="2">
    <source>
        <dbReference type="ARBA" id="ARBA00010817"/>
    </source>
</evidence>
<dbReference type="SMART" id="SM00478">
    <property type="entry name" value="ENDO3c"/>
    <property type="match status" value="1"/>
</dbReference>
<accession>A0A0G1U3W8</accession>
<evidence type="ECO:0000259" key="6">
    <source>
        <dbReference type="SMART" id="SM00478"/>
    </source>
</evidence>
<dbReference type="Pfam" id="PF00730">
    <property type="entry name" value="HhH-GPD"/>
    <property type="match status" value="1"/>
</dbReference>
<sequence>MVDYKRVKNHFKKVDPVIHQVMQDLDFAVWLKPWVKKWRLSDYFRSLSRELISQQLSTKAADAIISRWEGLFADGKVSPHQALKIADAKLRSVGMSWGKVSYIKDLAEKFLDGSLKLNKLEQMADDEVIDHLTQVKGIGPWTSEMFLIFTLGREDVFSHGDLGLRKAIIKLYRLRRVSPTRIEKIIAPWSPYKSYGSIALWHSLEK</sequence>
<dbReference type="GO" id="GO:0006285">
    <property type="term" value="P:base-excision repair, AP site formation"/>
    <property type="evidence" value="ECO:0007669"/>
    <property type="project" value="TreeGrafter"/>
</dbReference>
<dbReference type="Gene3D" id="1.10.340.30">
    <property type="entry name" value="Hypothetical protein, domain 2"/>
    <property type="match status" value="1"/>
</dbReference>
<comment type="similarity">
    <text evidence="2">Belongs to the alkylbase DNA glycosidase AlkA family.</text>
</comment>
<dbReference type="EC" id="3.2.2.21" evidence="3"/>